<dbReference type="GO" id="GO:0004674">
    <property type="term" value="F:protein serine/threonine kinase activity"/>
    <property type="evidence" value="ECO:0007669"/>
    <property type="project" value="UniProtKB-EC"/>
</dbReference>
<evidence type="ECO:0000256" key="3">
    <source>
        <dbReference type="ARBA" id="ARBA00022729"/>
    </source>
</evidence>
<reference evidence="10" key="1">
    <citation type="submission" date="2023-07" db="EMBL/GenBank/DDBJ databases">
        <title>draft genome sequence of fig (Ficus carica).</title>
        <authorList>
            <person name="Takahashi T."/>
            <person name="Nishimura K."/>
        </authorList>
    </citation>
    <scope>NUCLEOTIDE SEQUENCE</scope>
</reference>
<evidence type="ECO:0000313" key="10">
    <source>
        <dbReference type="EMBL" id="GMN18881.1"/>
    </source>
</evidence>
<evidence type="ECO:0000259" key="8">
    <source>
        <dbReference type="Pfam" id="PF13947"/>
    </source>
</evidence>
<keyword evidence="3 7" id="KW-0732">Signal</keyword>
<name>A0AA88CJL4_FICCA</name>
<evidence type="ECO:0000313" key="11">
    <source>
        <dbReference type="Proteomes" id="UP001187192"/>
    </source>
</evidence>
<protein>
    <recommendedName>
        <fullName evidence="2">non-specific serine/threonine protein kinase</fullName>
        <ecNumber evidence="2">2.7.11.1</ecNumber>
    </recommendedName>
</protein>
<feature type="signal peptide" evidence="7">
    <location>
        <begin position="1"/>
        <end position="24"/>
    </location>
</feature>
<dbReference type="EMBL" id="BTGU01002465">
    <property type="protein sequence ID" value="GMN18881.1"/>
    <property type="molecule type" value="Genomic_DNA"/>
</dbReference>
<gene>
    <name evidence="10" type="ORF">TIFTF001_042773</name>
</gene>
<evidence type="ECO:0000256" key="5">
    <source>
        <dbReference type="ARBA" id="ARBA00047899"/>
    </source>
</evidence>
<dbReference type="InterPro" id="IPR032872">
    <property type="entry name" value="WAK_assoc_C"/>
</dbReference>
<dbReference type="AlphaFoldDB" id="A0AA88CJL4"/>
<evidence type="ECO:0000256" key="1">
    <source>
        <dbReference type="ARBA" id="ARBA00004167"/>
    </source>
</evidence>
<comment type="subcellular location">
    <subcellularLocation>
        <location evidence="1">Membrane</location>
        <topology evidence="1">Single-pass membrane protein</topology>
    </subcellularLocation>
</comment>
<keyword evidence="4" id="KW-0325">Glycoprotein</keyword>
<evidence type="ECO:0000256" key="4">
    <source>
        <dbReference type="ARBA" id="ARBA00023180"/>
    </source>
</evidence>
<keyword evidence="11" id="KW-1185">Reference proteome</keyword>
<evidence type="ECO:0000259" key="9">
    <source>
        <dbReference type="Pfam" id="PF14380"/>
    </source>
</evidence>
<feature type="chain" id="PRO_5041684699" description="non-specific serine/threonine protein kinase" evidence="7">
    <location>
        <begin position="25"/>
        <end position="276"/>
    </location>
</feature>
<evidence type="ECO:0000256" key="6">
    <source>
        <dbReference type="ARBA" id="ARBA00048679"/>
    </source>
</evidence>
<accession>A0AA88CJL4</accession>
<dbReference type="GO" id="GO:0030247">
    <property type="term" value="F:polysaccharide binding"/>
    <property type="evidence" value="ECO:0007669"/>
    <property type="project" value="InterPro"/>
</dbReference>
<dbReference type="Pfam" id="PF14380">
    <property type="entry name" value="WAK_assoc"/>
    <property type="match status" value="1"/>
</dbReference>
<dbReference type="EC" id="2.7.11.1" evidence="2"/>
<feature type="domain" description="Wall-associated receptor kinase galacturonan-binding" evidence="8">
    <location>
        <begin position="38"/>
        <end position="98"/>
    </location>
</feature>
<evidence type="ECO:0000256" key="7">
    <source>
        <dbReference type="SAM" id="SignalP"/>
    </source>
</evidence>
<dbReference type="GO" id="GO:0016020">
    <property type="term" value="C:membrane"/>
    <property type="evidence" value="ECO:0007669"/>
    <property type="project" value="UniProtKB-SubCell"/>
</dbReference>
<dbReference type="Proteomes" id="UP001187192">
    <property type="component" value="Unassembled WGS sequence"/>
</dbReference>
<comment type="catalytic activity">
    <reaction evidence="5">
        <text>L-threonyl-[protein] + ATP = O-phospho-L-threonyl-[protein] + ADP + H(+)</text>
        <dbReference type="Rhea" id="RHEA:46608"/>
        <dbReference type="Rhea" id="RHEA-COMP:11060"/>
        <dbReference type="Rhea" id="RHEA-COMP:11605"/>
        <dbReference type="ChEBI" id="CHEBI:15378"/>
        <dbReference type="ChEBI" id="CHEBI:30013"/>
        <dbReference type="ChEBI" id="CHEBI:30616"/>
        <dbReference type="ChEBI" id="CHEBI:61977"/>
        <dbReference type="ChEBI" id="CHEBI:456216"/>
        <dbReference type="EC" id="2.7.11.1"/>
    </reaction>
</comment>
<dbReference type="Pfam" id="PF13947">
    <property type="entry name" value="GUB_WAK_bind"/>
    <property type="match status" value="1"/>
</dbReference>
<sequence length="276" mass="30824">MDLPFLLISLLIIFIFSAFPSSRCKEDANFTMCDLPYECGNVKNLSFPFWGDGRPQSCGHPGFRLRCERGEYPVMDINEVEYRVLNVSQENSTMTLARSDLWDSPCSPGPVNTTFTPPLFFNYTQGVVNLTLFYHCPELTFSPYNFTCPGDEGGTYFYNVSDFLPDVNQPNGLGACGGFVQVPVFEAALDELPNQDGLEDVTTALREGFGLNYTEFPLCRACEISGGRCGTSDSGETFYCFCRKGTEELVCPHDTAGVYSFVDYRERSQPVTIQFS</sequence>
<organism evidence="10 11">
    <name type="scientific">Ficus carica</name>
    <name type="common">Common fig</name>
    <dbReference type="NCBI Taxonomy" id="3494"/>
    <lineage>
        <taxon>Eukaryota</taxon>
        <taxon>Viridiplantae</taxon>
        <taxon>Streptophyta</taxon>
        <taxon>Embryophyta</taxon>
        <taxon>Tracheophyta</taxon>
        <taxon>Spermatophyta</taxon>
        <taxon>Magnoliopsida</taxon>
        <taxon>eudicotyledons</taxon>
        <taxon>Gunneridae</taxon>
        <taxon>Pentapetalae</taxon>
        <taxon>rosids</taxon>
        <taxon>fabids</taxon>
        <taxon>Rosales</taxon>
        <taxon>Moraceae</taxon>
        <taxon>Ficeae</taxon>
        <taxon>Ficus</taxon>
    </lineage>
</organism>
<evidence type="ECO:0000256" key="2">
    <source>
        <dbReference type="ARBA" id="ARBA00012513"/>
    </source>
</evidence>
<proteinExistence type="predicted"/>
<dbReference type="InterPro" id="IPR025287">
    <property type="entry name" value="WAK_GUB"/>
</dbReference>
<comment type="catalytic activity">
    <reaction evidence="6">
        <text>L-seryl-[protein] + ATP = O-phospho-L-seryl-[protein] + ADP + H(+)</text>
        <dbReference type="Rhea" id="RHEA:17989"/>
        <dbReference type="Rhea" id="RHEA-COMP:9863"/>
        <dbReference type="Rhea" id="RHEA-COMP:11604"/>
        <dbReference type="ChEBI" id="CHEBI:15378"/>
        <dbReference type="ChEBI" id="CHEBI:29999"/>
        <dbReference type="ChEBI" id="CHEBI:30616"/>
        <dbReference type="ChEBI" id="CHEBI:83421"/>
        <dbReference type="ChEBI" id="CHEBI:456216"/>
        <dbReference type="EC" id="2.7.11.1"/>
    </reaction>
</comment>
<dbReference type="PANTHER" id="PTHR33138">
    <property type="entry name" value="OS01G0690200 PROTEIN"/>
    <property type="match status" value="1"/>
</dbReference>
<comment type="caution">
    <text evidence="10">The sequence shown here is derived from an EMBL/GenBank/DDBJ whole genome shotgun (WGS) entry which is preliminary data.</text>
</comment>
<feature type="domain" description="Wall-associated receptor kinase C-terminal" evidence="9">
    <location>
        <begin position="168"/>
        <end position="244"/>
    </location>
</feature>
<dbReference type="PANTHER" id="PTHR33138:SF85">
    <property type="entry name" value="LEAF RUST 10 DISEASE-RESISTANCE LOCUS RECEPTOR-LIKE PROTEIN KINASE-LIKE 2.7 ISOFORM X1"/>
    <property type="match status" value="1"/>
</dbReference>